<name>H1KHS1_METEX</name>
<organism evidence="1 2">
    <name type="scientific">Methylorubrum extorquens DSM 13060</name>
    <dbReference type="NCBI Taxonomy" id="882800"/>
    <lineage>
        <taxon>Bacteria</taxon>
        <taxon>Pseudomonadati</taxon>
        <taxon>Pseudomonadota</taxon>
        <taxon>Alphaproteobacteria</taxon>
        <taxon>Hyphomicrobiales</taxon>
        <taxon>Methylobacteriaceae</taxon>
        <taxon>Methylorubrum</taxon>
    </lineage>
</organism>
<dbReference type="Proteomes" id="UP000004382">
    <property type="component" value="Unassembled WGS sequence"/>
</dbReference>
<reference evidence="1 2" key="1">
    <citation type="submission" date="2011-09" db="EMBL/GenBank/DDBJ databases">
        <title>The draft genome of Methylobacterium extorquens DSM 13060.</title>
        <authorList>
            <consortium name="US DOE Joint Genome Institute (JGI-PGF)"/>
            <person name="Lucas S."/>
            <person name="Han J."/>
            <person name="Lapidus A."/>
            <person name="Cheng J.-F."/>
            <person name="Goodwin L."/>
            <person name="Pitluck S."/>
            <person name="Peters L."/>
            <person name="Land M.L."/>
            <person name="Hauser L."/>
            <person name="Koskimaki J."/>
            <person name="Halonen O."/>
            <person name="Pirttila A."/>
            <person name="Frank C."/>
            <person name="Woyke T.J."/>
        </authorList>
    </citation>
    <scope>NUCLEOTIDE SEQUENCE [LARGE SCALE GENOMIC DNA]</scope>
    <source>
        <strain evidence="1 2">DSM 13060</strain>
    </source>
</reference>
<dbReference type="EMBL" id="AGJK01000045">
    <property type="protein sequence ID" value="EHP92949.1"/>
    <property type="molecule type" value="Genomic_DNA"/>
</dbReference>
<evidence type="ECO:0000313" key="1">
    <source>
        <dbReference type="EMBL" id="EHP92949.1"/>
    </source>
</evidence>
<gene>
    <name evidence="1" type="ORF">MetexDRAFT_2183</name>
</gene>
<comment type="caution">
    <text evidence="1">The sequence shown here is derived from an EMBL/GenBank/DDBJ whole genome shotgun (WGS) entry which is preliminary data.</text>
</comment>
<sequence length="142" mass="15533">MNSASLSRQQRRMLERHSLGVDLITASDRRWFEEHPGRQFRIRRMAPAEIGSALAVSGKLKPVPAGAARFTLVRKLGPTCRMRIFIYGPAHKSGQETGEAVAAALWDQHVDRNAAVLQRQFAIAAIVSDHDAGDEAFEGGAA</sequence>
<evidence type="ECO:0000313" key="2">
    <source>
        <dbReference type="Proteomes" id="UP000004382"/>
    </source>
</evidence>
<dbReference type="AlphaFoldDB" id="H1KHS1"/>
<accession>H1KHS1</accession>
<proteinExistence type="predicted"/>
<protein>
    <submittedName>
        <fullName evidence="1">Uncharacterized protein</fullName>
    </submittedName>
</protein>
<dbReference type="PATRIC" id="fig|882800.3.peg.2150"/>